<gene>
    <name evidence="1" type="ORF">K4L44_03485</name>
</gene>
<dbReference type="EMBL" id="CP081303">
    <property type="protein sequence ID" value="QZE14913.1"/>
    <property type="molecule type" value="Genomic_DNA"/>
</dbReference>
<keyword evidence="2" id="KW-1185">Reference proteome</keyword>
<proteinExistence type="predicted"/>
<evidence type="ECO:0000313" key="2">
    <source>
        <dbReference type="Proteomes" id="UP000826212"/>
    </source>
</evidence>
<reference evidence="1" key="1">
    <citation type="submission" date="2021-08" db="EMBL/GenBank/DDBJ databases">
        <title>Novel anaerobic bacterium isolated from sea squirt in East Sea, Republic of Korea.</title>
        <authorList>
            <person name="Nguyen T.H."/>
            <person name="Li Z."/>
            <person name="Lee Y.-J."/>
            <person name="Ko J."/>
            <person name="Kim S.-G."/>
        </authorList>
    </citation>
    <scope>NUCLEOTIDE SEQUENCE</scope>
    <source>
        <strain evidence="1">KCTC 25031</strain>
    </source>
</reference>
<evidence type="ECO:0000313" key="1">
    <source>
        <dbReference type="EMBL" id="QZE14913.1"/>
    </source>
</evidence>
<name>A0AC61NGZ1_9BACT</name>
<organism evidence="1 2">
    <name type="scientific">Halosquirtibacter laminarini</name>
    <dbReference type="NCBI Taxonomy" id="3374600"/>
    <lineage>
        <taxon>Bacteria</taxon>
        <taxon>Pseudomonadati</taxon>
        <taxon>Bacteroidota</taxon>
        <taxon>Bacteroidia</taxon>
        <taxon>Marinilabiliales</taxon>
        <taxon>Prolixibacteraceae</taxon>
        <taxon>Halosquirtibacter</taxon>
    </lineage>
</organism>
<accession>A0AC61NGZ1</accession>
<protein>
    <submittedName>
        <fullName evidence="1">DUF456 domain-containing protein</fullName>
    </submittedName>
</protein>
<sequence>MELLITVLIFIFIVAGLIGCIIPMIPGPPLSLIGYYLTFLLPDVVTPEWYYILFWTVLMVGITILDNLLPALGAKKLGGTKYGMWGGVIGLFVGLTFFPIGLFVGPFIGAFIGEKIAGQKNHVAIKAGLGSSLGLIAGTFIKLVACIYLTIVTVQLTI</sequence>
<dbReference type="Proteomes" id="UP000826212">
    <property type="component" value="Chromosome"/>
</dbReference>